<feature type="transmembrane region" description="Helical" evidence="8">
    <location>
        <begin position="301"/>
        <end position="326"/>
    </location>
</feature>
<feature type="transmembrane region" description="Helical" evidence="8">
    <location>
        <begin position="170"/>
        <end position="194"/>
    </location>
</feature>
<feature type="transmembrane region" description="Helical" evidence="8">
    <location>
        <begin position="447"/>
        <end position="469"/>
    </location>
</feature>
<dbReference type="Gene3D" id="1.20.1740.10">
    <property type="entry name" value="Amino acid/polyamine transporter I"/>
    <property type="match status" value="1"/>
</dbReference>
<keyword evidence="7 8" id="KW-0472">Membrane</keyword>
<feature type="transmembrane region" description="Helical" evidence="8">
    <location>
        <begin position="416"/>
        <end position="435"/>
    </location>
</feature>
<evidence type="ECO:0000313" key="10">
    <source>
        <dbReference type="Proteomes" id="UP000192448"/>
    </source>
</evidence>
<evidence type="ECO:0000256" key="6">
    <source>
        <dbReference type="ARBA" id="ARBA00022989"/>
    </source>
</evidence>
<accession>A0A1W9ZZ42</accession>
<evidence type="ECO:0000256" key="1">
    <source>
        <dbReference type="ARBA" id="ARBA00002249"/>
    </source>
</evidence>
<dbReference type="GO" id="GO:0022857">
    <property type="term" value="F:transmembrane transporter activity"/>
    <property type="evidence" value="ECO:0007669"/>
    <property type="project" value="InterPro"/>
</dbReference>
<dbReference type="PANTHER" id="PTHR42770:SF16">
    <property type="entry name" value="AMINO ACID PERMEASE"/>
    <property type="match status" value="1"/>
</dbReference>
<comment type="function">
    <text evidence="1">Probable amino-acid or metabolite transport protein.</text>
</comment>
<feature type="transmembrane region" description="Helical" evidence="8">
    <location>
        <begin position="101"/>
        <end position="124"/>
    </location>
</feature>
<keyword evidence="10" id="KW-1185">Reference proteome</keyword>
<organism evidence="9 10">
    <name type="scientific">Mycobacterium aquaticum</name>
    <dbReference type="NCBI Taxonomy" id="1927124"/>
    <lineage>
        <taxon>Bacteria</taxon>
        <taxon>Bacillati</taxon>
        <taxon>Actinomycetota</taxon>
        <taxon>Actinomycetes</taxon>
        <taxon>Mycobacteriales</taxon>
        <taxon>Mycobacteriaceae</taxon>
        <taxon>Mycobacterium</taxon>
    </lineage>
</organism>
<keyword evidence="5 8" id="KW-0812">Transmembrane</keyword>
<name>A0A1W9ZZ42_9MYCO</name>
<comment type="subcellular location">
    <subcellularLocation>
        <location evidence="2">Cell membrane</location>
        <topology evidence="2">Multi-pass membrane protein</topology>
    </subcellularLocation>
</comment>
<comment type="similarity">
    <text evidence="3">Belongs to the amino acid-polyamine-organocation (APC) superfamily.</text>
</comment>
<proteinExistence type="inferred from homology"/>
<dbReference type="Proteomes" id="UP000192448">
    <property type="component" value="Unassembled WGS sequence"/>
</dbReference>
<sequence length="483" mass="51119">MGATPTEAAAATNGREPSRLRGNLGTMQLFFTVLAFNAPLSIAVGFIPVVVGVGNGLGAPVAYLVAGALFLTFSVGFTSMSRHLPNPGGFYAYITAGLGRLVGLGASFLAILCYYFMLIASFSYGGLVLTVLVGKTLGGPDIPWWVWVAGLAVVVSVLGYFKLELSARVLIVALLAEICLVLLYDAVVVFTGGAEGLALDSFTPPAMFSGSAGVGLLLAMCCYGGFEASIIFREEVRTPDRTIPRTVYMAVAFVTCLYVFTAWVFVQAYGPGSVVDAAAADPTGSVLASFEHYLGRLATDLVTLLLVTSTFAAILAGHNILSRYLYNLSVDRILPKFLSAVHPRHGSPHRSSAAVTVLNLLGIAPLVIFGADPTMLYAVLFGIFGYVLIVLLLLTSIAIPVYFWRNSIRVSRWKSTIAPAVAFVGLLVGTVVATANIDVLIGGTKTLVMGTFVLVYGSILAGIGLALLYRQKRPETYARIGRQ</sequence>
<feature type="transmembrane region" description="Helical" evidence="8">
    <location>
        <begin position="57"/>
        <end position="80"/>
    </location>
</feature>
<feature type="transmembrane region" description="Helical" evidence="8">
    <location>
        <begin position="206"/>
        <end position="226"/>
    </location>
</feature>
<comment type="caution">
    <text evidence="9">The sequence shown here is derived from an EMBL/GenBank/DDBJ whole genome shotgun (WGS) entry which is preliminary data.</text>
</comment>
<evidence type="ECO:0000256" key="3">
    <source>
        <dbReference type="ARBA" id="ARBA00009523"/>
    </source>
</evidence>
<dbReference type="PIRSF" id="PIRSF006060">
    <property type="entry name" value="AA_transporter"/>
    <property type="match status" value="1"/>
</dbReference>
<gene>
    <name evidence="9" type="ORF">BST13_35810</name>
</gene>
<evidence type="ECO:0000256" key="5">
    <source>
        <dbReference type="ARBA" id="ARBA00022692"/>
    </source>
</evidence>
<dbReference type="EMBL" id="MVHF01000065">
    <property type="protein sequence ID" value="ORA22918.1"/>
    <property type="molecule type" value="Genomic_DNA"/>
</dbReference>
<evidence type="ECO:0000256" key="8">
    <source>
        <dbReference type="SAM" id="Phobius"/>
    </source>
</evidence>
<feature type="transmembrane region" description="Helical" evidence="8">
    <location>
        <begin position="144"/>
        <end position="163"/>
    </location>
</feature>
<dbReference type="GO" id="GO:0005886">
    <property type="term" value="C:plasma membrane"/>
    <property type="evidence" value="ECO:0007669"/>
    <property type="project" value="UniProtKB-SubCell"/>
</dbReference>
<feature type="transmembrane region" description="Helical" evidence="8">
    <location>
        <begin position="353"/>
        <end position="371"/>
    </location>
</feature>
<evidence type="ECO:0000256" key="4">
    <source>
        <dbReference type="ARBA" id="ARBA00022475"/>
    </source>
</evidence>
<keyword evidence="4" id="KW-1003">Cell membrane</keyword>
<protein>
    <submittedName>
        <fullName evidence="9">Amino acid permease</fullName>
    </submittedName>
</protein>
<reference evidence="9 10" key="1">
    <citation type="submission" date="2017-02" db="EMBL/GenBank/DDBJ databases">
        <title>The new phylogeny of genus Mycobacterium.</title>
        <authorList>
            <person name="Tortoli E."/>
            <person name="Trovato A."/>
            <person name="Cirillo D.M."/>
        </authorList>
    </citation>
    <scope>NUCLEOTIDE SEQUENCE [LARGE SCALE GENOMIC DNA]</scope>
    <source>
        <strain evidence="9 10">RW6</strain>
    </source>
</reference>
<feature type="transmembrane region" description="Helical" evidence="8">
    <location>
        <begin position="247"/>
        <end position="266"/>
    </location>
</feature>
<evidence type="ECO:0000256" key="7">
    <source>
        <dbReference type="ARBA" id="ARBA00023136"/>
    </source>
</evidence>
<dbReference type="AlphaFoldDB" id="A0A1W9ZZ42"/>
<dbReference type="STRING" id="1927124.BST13_35810"/>
<evidence type="ECO:0000256" key="2">
    <source>
        <dbReference type="ARBA" id="ARBA00004651"/>
    </source>
</evidence>
<feature type="transmembrane region" description="Helical" evidence="8">
    <location>
        <begin position="377"/>
        <end position="404"/>
    </location>
</feature>
<dbReference type="Pfam" id="PF13520">
    <property type="entry name" value="AA_permease_2"/>
    <property type="match status" value="1"/>
</dbReference>
<keyword evidence="6 8" id="KW-1133">Transmembrane helix</keyword>
<dbReference type="InterPro" id="IPR002293">
    <property type="entry name" value="AA/rel_permease1"/>
</dbReference>
<evidence type="ECO:0000313" key="9">
    <source>
        <dbReference type="EMBL" id="ORA22918.1"/>
    </source>
</evidence>
<dbReference type="PANTHER" id="PTHR42770">
    <property type="entry name" value="AMINO ACID TRANSPORTER-RELATED"/>
    <property type="match status" value="1"/>
</dbReference>
<dbReference type="InterPro" id="IPR050367">
    <property type="entry name" value="APC_superfamily"/>
</dbReference>
<feature type="transmembrane region" description="Helical" evidence="8">
    <location>
        <begin position="29"/>
        <end position="51"/>
    </location>
</feature>